<dbReference type="InterPro" id="IPR036291">
    <property type="entry name" value="NAD(P)-bd_dom_sf"/>
</dbReference>
<comment type="caution">
    <text evidence="5">The sequence shown here is derived from an EMBL/GenBank/DDBJ whole genome shotgun (WGS) entry which is preliminary data.</text>
</comment>
<dbReference type="GO" id="GO:0016491">
    <property type="term" value="F:oxidoreductase activity"/>
    <property type="evidence" value="ECO:0007669"/>
    <property type="project" value="UniProtKB-KW"/>
</dbReference>
<dbReference type="InterPro" id="IPR000683">
    <property type="entry name" value="Gfo/Idh/MocA-like_OxRdtase_N"/>
</dbReference>
<organism evidence="5 6">
    <name type="scientific">Rhizobium chutanense</name>
    <dbReference type="NCBI Taxonomy" id="2035448"/>
    <lineage>
        <taxon>Bacteria</taxon>
        <taxon>Pseudomonadati</taxon>
        <taxon>Pseudomonadota</taxon>
        <taxon>Alphaproteobacteria</taxon>
        <taxon>Hyphomicrobiales</taxon>
        <taxon>Rhizobiaceae</taxon>
        <taxon>Rhizobium/Agrobacterium group</taxon>
        <taxon>Rhizobium</taxon>
    </lineage>
</organism>
<dbReference type="Pfam" id="PF01408">
    <property type="entry name" value="GFO_IDH_MocA"/>
    <property type="match status" value="1"/>
</dbReference>
<keyword evidence="6" id="KW-1185">Reference proteome</keyword>
<evidence type="ECO:0000259" key="4">
    <source>
        <dbReference type="Pfam" id="PF22725"/>
    </source>
</evidence>
<evidence type="ECO:0000256" key="1">
    <source>
        <dbReference type="ARBA" id="ARBA00010928"/>
    </source>
</evidence>
<dbReference type="GO" id="GO:0000166">
    <property type="term" value="F:nucleotide binding"/>
    <property type="evidence" value="ECO:0007669"/>
    <property type="project" value="InterPro"/>
</dbReference>
<evidence type="ECO:0000313" key="5">
    <source>
        <dbReference type="EMBL" id="PDT00411.1"/>
    </source>
</evidence>
<dbReference type="SUPFAM" id="SSF55347">
    <property type="entry name" value="Glyceraldehyde-3-phosphate dehydrogenase-like, C-terminal domain"/>
    <property type="match status" value="1"/>
</dbReference>
<dbReference type="PANTHER" id="PTHR42840">
    <property type="entry name" value="NAD(P)-BINDING ROSSMANN-FOLD SUPERFAMILY PROTEIN-RELATED"/>
    <property type="match status" value="1"/>
</dbReference>
<sequence>MLRLGILGCGRIGQVHANSIRRIEGAELAAVADLSSEAASACAARFKTVVRSIDDILNDEDIDAVVIATSTSTHFDLVTAAARAGKAIFCEKPIDLSSERVRSCIQAVNAAGVAFMTAFNQRFDPHFNALQARVRAGEIGEVETVSIVSRDPAPPPVSYIKTSGGLFRDMMIHDLDMARFVLDEEPVTVFAVGSNLIEAGIKEAGDVDTAAVILTTASGRICQVTNSRRTTYGYDKRLEVHGSKGMLRVSNVLENLVEQAGSNGFGQATAQAFFLERFEAAYLAEMRHFVEAVSSGTAPVPGAEDGLRAQLIADAATQSWREGRPVEIPR</sequence>
<feature type="domain" description="Gfo/Idh/MocA-like oxidoreductase N-terminal" evidence="3">
    <location>
        <begin position="3"/>
        <end position="118"/>
    </location>
</feature>
<protein>
    <submittedName>
        <fullName evidence="5">Inositol 2-dehydrogenase</fullName>
    </submittedName>
</protein>
<gene>
    <name evidence="5" type="primary">iolG</name>
    <name evidence="5" type="ORF">CO666_30670</name>
</gene>
<evidence type="ECO:0000259" key="3">
    <source>
        <dbReference type="Pfam" id="PF01408"/>
    </source>
</evidence>
<dbReference type="Proteomes" id="UP000220768">
    <property type="component" value="Unassembled WGS sequence"/>
</dbReference>
<dbReference type="RefSeq" id="WP_097615730.1">
    <property type="nucleotide sequence ID" value="NZ_NWSV01000038.1"/>
</dbReference>
<dbReference type="AlphaFoldDB" id="A0A2A6J328"/>
<evidence type="ECO:0000256" key="2">
    <source>
        <dbReference type="ARBA" id="ARBA00023002"/>
    </source>
</evidence>
<dbReference type="Pfam" id="PF22725">
    <property type="entry name" value="GFO_IDH_MocA_C3"/>
    <property type="match status" value="1"/>
</dbReference>
<name>A0A2A6J328_9HYPH</name>
<accession>A0A2A6J328</accession>
<dbReference type="NCBIfam" id="TIGR04380">
    <property type="entry name" value="myo_inos_iolG"/>
    <property type="match status" value="1"/>
</dbReference>
<keyword evidence="2" id="KW-0560">Oxidoreductase</keyword>
<dbReference type="PANTHER" id="PTHR42840:SF3">
    <property type="entry name" value="BINDING ROSSMANN FOLD OXIDOREDUCTASE, PUTATIVE (AFU_ORTHOLOGUE AFUA_2G10240)-RELATED"/>
    <property type="match status" value="1"/>
</dbReference>
<dbReference type="EMBL" id="NWSV01000038">
    <property type="protein sequence ID" value="PDT00411.1"/>
    <property type="molecule type" value="Genomic_DNA"/>
</dbReference>
<dbReference type="Gene3D" id="3.30.360.10">
    <property type="entry name" value="Dihydrodipicolinate Reductase, domain 2"/>
    <property type="match status" value="1"/>
</dbReference>
<comment type="similarity">
    <text evidence="1">Belongs to the Gfo/Idh/MocA family.</text>
</comment>
<dbReference type="Gene3D" id="3.40.50.720">
    <property type="entry name" value="NAD(P)-binding Rossmann-like Domain"/>
    <property type="match status" value="1"/>
</dbReference>
<evidence type="ECO:0000313" key="6">
    <source>
        <dbReference type="Proteomes" id="UP000220768"/>
    </source>
</evidence>
<reference evidence="5 6" key="1">
    <citation type="submission" date="2017-09" db="EMBL/GenBank/DDBJ databases">
        <title>Comparative genomics of rhizobia isolated from Phaseolus vulgaris in China.</title>
        <authorList>
            <person name="Tong W."/>
        </authorList>
    </citation>
    <scope>NUCLEOTIDE SEQUENCE [LARGE SCALE GENOMIC DNA]</scope>
    <source>
        <strain evidence="5 6">C5</strain>
    </source>
</reference>
<feature type="domain" description="GFO/IDH/MocA-like oxidoreductase" evidence="4">
    <location>
        <begin position="127"/>
        <end position="248"/>
    </location>
</feature>
<dbReference type="InterPro" id="IPR030827">
    <property type="entry name" value="Myo_inos_IolG"/>
</dbReference>
<dbReference type="SUPFAM" id="SSF51735">
    <property type="entry name" value="NAD(P)-binding Rossmann-fold domains"/>
    <property type="match status" value="1"/>
</dbReference>
<dbReference type="InterPro" id="IPR055170">
    <property type="entry name" value="GFO_IDH_MocA-like_dom"/>
</dbReference>
<proteinExistence type="inferred from homology"/>